<dbReference type="InterPro" id="IPR002052">
    <property type="entry name" value="DNA_methylase_N6_adenine_CS"/>
</dbReference>
<dbReference type="GO" id="GO:0008170">
    <property type="term" value="F:N-methyltransferase activity"/>
    <property type="evidence" value="ECO:0007669"/>
    <property type="project" value="InterPro"/>
</dbReference>
<keyword evidence="6" id="KW-0680">Restriction system</keyword>
<keyword evidence="11" id="KW-1185">Reference proteome</keyword>
<evidence type="ECO:0000259" key="9">
    <source>
        <dbReference type="Pfam" id="PF07669"/>
    </source>
</evidence>
<protein>
    <recommendedName>
        <fullName evidence="2">site-specific DNA-methyltransferase (adenine-specific)</fullName>
        <ecNumber evidence="2">2.1.1.72</ecNumber>
    </recommendedName>
</protein>
<dbReference type="Pfam" id="PF02384">
    <property type="entry name" value="N6_Mtase"/>
    <property type="match status" value="1"/>
</dbReference>
<keyword evidence="5" id="KW-0949">S-adenosyl-L-methionine</keyword>
<proteinExistence type="inferred from homology"/>
<feature type="domain" description="DNA methylase adenine-specific" evidence="8">
    <location>
        <begin position="355"/>
        <end position="415"/>
    </location>
</feature>
<evidence type="ECO:0000256" key="1">
    <source>
        <dbReference type="ARBA" id="ARBA00006594"/>
    </source>
</evidence>
<dbReference type="EMBL" id="RJJR01000018">
    <property type="protein sequence ID" value="RNI33584.1"/>
    <property type="molecule type" value="Genomic_DNA"/>
</dbReference>
<feature type="domain" description="Type II methyltransferase M.TaqI-like" evidence="9">
    <location>
        <begin position="471"/>
        <end position="657"/>
    </location>
</feature>
<dbReference type="Proteomes" id="UP000267223">
    <property type="component" value="Unassembled WGS sequence"/>
</dbReference>
<dbReference type="GO" id="GO:0009007">
    <property type="term" value="F:site-specific DNA-methyltransferase (adenine-specific) activity"/>
    <property type="evidence" value="ECO:0007669"/>
    <property type="project" value="UniProtKB-EC"/>
</dbReference>
<comment type="caution">
    <text evidence="10">The sequence shown here is derived from an EMBL/GenBank/DDBJ whole genome shotgun (WGS) entry which is preliminary data.</text>
</comment>
<evidence type="ECO:0000313" key="10">
    <source>
        <dbReference type="EMBL" id="RNI33584.1"/>
    </source>
</evidence>
<comment type="catalytic activity">
    <reaction evidence="7">
        <text>a 2'-deoxyadenosine in DNA + S-adenosyl-L-methionine = an N(6)-methyl-2'-deoxyadenosine in DNA + S-adenosyl-L-homocysteine + H(+)</text>
        <dbReference type="Rhea" id="RHEA:15197"/>
        <dbReference type="Rhea" id="RHEA-COMP:12418"/>
        <dbReference type="Rhea" id="RHEA-COMP:12419"/>
        <dbReference type="ChEBI" id="CHEBI:15378"/>
        <dbReference type="ChEBI" id="CHEBI:57856"/>
        <dbReference type="ChEBI" id="CHEBI:59789"/>
        <dbReference type="ChEBI" id="CHEBI:90615"/>
        <dbReference type="ChEBI" id="CHEBI:90616"/>
        <dbReference type="EC" id="2.1.1.72"/>
    </reaction>
</comment>
<evidence type="ECO:0000256" key="7">
    <source>
        <dbReference type="ARBA" id="ARBA00047942"/>
    </source>
</evidence>
<evidence type="ECO:0000256" key="2">
    <source>
        <dbReference type="ARBA" id="ARBA00011900"/>
    </source>
</evidence>
<dbReference type="InterPro" id="IPR003356">
    <property type="entry name" value="DNA_methylase_A-5"/>
</dbReference>
<dbReference type="PRINTS" id="PR00507">
    <property type="entry name" value="N12N6MTFRASE"/>
</dbReference>
<dbReference type="PROSITE" id="PS00092">
    <property type="entry name" value="N6_MTASE"/>
    <property type="match status" value="1"/>
</dbReference>
<dbReference type="InterPro" id="IPR050953">
    <property type="entry name" value="N4_N6_ade-DNA_methylase"/>
</dbReference>
<evidence type="ECO:0000256" key="5">
    <source>
        <dbReference type="ARBA" id="ARBA00022691"/>
    </source>
</evidence>
<dbReference type="OrthoDB" id="32195at2"/>
<dbReference type="InterPro" id="IPR011639">
    <property type="entry name" value="MethylTrfase_TaqI-like_dom"/>
</dbReference>
<accession>A0A3M9N6Z9</accession>
<dbReference type="GO" id="GO:0009307">
    <property type="term" value="P:DNA restriction-modification system"/>
    <property type="evidence" value="ECO:0007669"/>
    <property type="project" value="UniProtKB-KW"/>
</dbReference>
<dbReference type="PANTHER" id="PTHR33841">
    <property type="entry name" value="DNA METHYLTRANSFERASE YEEA-RELATED"/>
    <property type="match status" value="1"/>
</dbReference>
<evidence type="ECO:0000256" key="3">
    <source>
        <dbReference type="ARBA" id="ARBA00022603"/>
    </source>
</evidence>
<dbReference type="PANTHER" id="PTHR33841:SF1">
    <property type="entry name" value="DNA METHYLTRANSFERASE A"/>
    <property type="match status" value="1"/>
</dbReference>
<dbReference type="Gene3D" id="3.90.1570.30">
    <property type="match status" value="1"/>
</dbReference>
<evidence type="ECO:0000256" key="6">
    <source>
        <dbReference type="ARBA" id="ARBA00022747"/>
    </source>
</evidence>
<dbReference type="InterPro" id="IPR029063">
    <property type="entry name" value="SAM-dependent_MTases_sf"/>
</dbReference>
<dbReference type="Pfam" id="PF07669">
    <property type="entry name" value="Eco57I"/>
    <property type="match status" value="1"/>
</dbReference>
<keyword evidence="3 10" id="KW-0489">Methyltransferase</keyword>
<dbReference type="SUPFAM" id="SSF53335">
    <property type="entry name" value="S-adenosyl-L-methionine-dependent methyltransferases"/>
    <property type="match status" value="1"/>
</dbReference>
<organism evidence="10 11">
    <name type="scientific">Hanamia caeni</name>
    <dbReference type="NCBI Taxonomy" id="2294116"/>
    <lineage>
        <taxon>Bacteria</taxon>
        <taxon>Pseudomonadati</taxon>
        <taxon>Bacteroidota</taxon>
        <taxon>Chitinophagia</taxon>
        <taxon>Chitinophagales</taxon>
        <taxon>Chitinophagaceae</taxon>
        <taxon>Hanamia</taxon>
    </lineage>
</organism>
<evidence type="ECO:0000256" key="4">
    <source>
        <dbReference type="ARBA" id="ARBA00022679"/>
    </source>
</evidence>
<dbReference type="GO" id="GO:0003677">
    <property type="term" value="F:DNA binding"/>
    <property type="evidence" value="ECO:0007669"/>
    <property type="project" value="InterPro"/>
</dbReference>
<keyword evidence="4 10" id="KW-0808">Transferase</keyword>
<dbReference type="GO" id="GO:0032259">
    <property type="term" value="P:methylation"/>
    <property type="evidence" value="ECO:0007669"/>
    <property type="project" value="UniProtKB-KW"/>
</dbReference>
<evidence type="ECO:0000259" key="8">
    <source>
        <dbReference type="Pfam" id="PF02384"/>
    </source>
</evidence>
<dbReference type="RefSeq" id="WP_123122209.1">
    <property type="nucleotide sequence ID" value="NZ_RJJR01000018.1"/>
</dbReference>
<name>A0A3M9N6Z9_9BACT</name>
<gene>
    <name evidence="10" type="ORF">EFY79_18350</name>
</gene>
<evidence type="ECO:0000313" key="11">
    <source>
        <dbReference type="Proteomes" id="UP000267223"/>
    </source>
</evidence>
<dbReference type="AlphaFoldDB" id="A0A3M9N6Z9"/>
<reference evidence="10 11" key="1">
    <citation type="submission" date="2018-11" db="EMBL/GenBank/DDBJ databases">
        <title>Draft genome sequence of Ferruginibacter sp. BO-59.</title>
        <authorList>
            <person name="Im W.T."/>
        </authorList>
    </citation>
    <scope>NUCLEOTIDE SEQUENCE [LARGE SCALE GENOMIC DNA]</scope>
    <source>
        <strain evidence="10 11">BO-59</strain>
    </source>
</reference>
<sequence>MYSKEEAHLQIAALVERFTEQLPSYKKSDYNETLTRKDFIDPFFKALGWDMNNSAGNAEAYREVIHEDKIKIGSATKAPDYSFRLPGGKRLFFVEAKKPSVYVKDEILPAYQVRRYAWSAKLPVSILTDFEEFAVYDCSKKPNITDKASTSRIKYITYKDYLPQFDFIWDNFSKEKVLKGGFDKYVQSDSNKKGTSTVDKEFLVSLDEWRKQLAQNIALRNIHLNEDEINYTVQQTIDRLIFLRIAEDRGVEEYGRLKTFLHGEAYYQNLFQYFKEADSKYNSGLFNFRKDTLSAGLVLDNKVLKNILNELYYPISPYEFSVLSVEILGSAYEQFLGKQIRLTPGHKAVIEEKPEVRKAGGVYYTPQYIVDYIVENTVGKLTDKKTPEEIAKLKIVDPACGSGSFLIGAYQYLLNWHQQYYKPRFDELTTIAGSNEYTTKQRTDAQKERNHLPLTPDGNLTTAVKKQILLNNIFGVDIDAQAVEVTKLSLVLKCMEGETKSSLAAQMQFGERVLPTLDDNIKSGNSLIDMDFYEGELDFEPGIEKKVKPFSWQHAFPKVFKEGGFDCVIGNPPYIPIEFFNDAEKKYYKTNFNELNRKYDTSVLFILKGFQLINNNGLIGFISTQTWQTGENYNDFRKKIITQYGIREIINLPYDVFKDAYVDTGIFIFSKKPEAFYNFHGFNKKNKIESINNLQFEKVNLSEINRIIIN</sequence>
<dbReference type="Gene3D" id="3.40.50.150">
    <property type="entry name" value="Vaccinia Virus protein VP39"/>
    <property type="match status" value="1"/>
</dbReference>
<dbReference type="EC" id="2.1.1.72" evidence="2"/>
<comment type="similarity">
    <text evidence="1">Belongs to the N(4)/N(6)-methyltransferase family.</text>
</comment>